<dbReference type="Gene3D" id="1.10.10.10">
    <property type="entry name" value="Winged helix-like DNA-binding domain superfamily/Winged helix DNA-binding domain"/>
    <property type="match status" value="1"/>
</dbReference>
<evidence type="ECO:0000256" key="3">
    <source>
        <dbReference type="ARBA" id="ARBA00023163"/>
    </source>
</evidence>
<dbReference type="CDD" id="cd00090">
    <property type="entry name" value="HTH_ARSR"/>
    <property type="match status" value="1"/>
</dbReference>
<organism evidence="5 6">
    <name type="scientific">Streptomyces coryli</name>
    <dbReference type="NCBI Taxonomy" id="1128680"/>
    <lineage>
        <taxon>Bacteria</taxon>
        <taxon>Bacillati</taxon>
        <taxon>Actinomycetota</taxon>
        <taxon>Actinomycetes</taxon>
        <taxon>Kitasatosporales</taxon>
        <taxon>Streptomycetaceae</taxon>
        <taxon>Streptomyces</taxon>
    </lineage>
</organism>
<keyword evidence="2" id="KW-0238">DNA-binding</keyword>
<dbReference type="InterPro" id="IPR001845">
    <property type="entry name" value="HTH_ArsR_DNA-bd_dom"/>
</dbReference>
<dbReference type="EMBL" id="JAAKZV010000009">
    <property type="protein sequence ID" value="NGN63123.1"/>
    <property type="molecule type" value="Genomic_DNA"/>
</dbReference>
<dbReference type="Proteomes" id="UP000481583">
    <property type="component" value="Unassembled WGS sequence"/>
</dbReference>
<keyword evidence="6" id="KW-1185">Reference proteome</keyword>
<keyword evidence="1" id="KW-0805">Transcription regulation</keyword>
<dbReference type="InterPro" id="IPR036390">
    <property type="entry name" value="WH_DNA-bd_sf"/>
</dbReference>
<dbReference type="RefSeq" id="WP_165231845.1">
    <property type="nucleotide sequence ID" value="NZ_JAAKZV010000009.1"/>
</dbReference>
<dbReference type="AlphaFoldDB" id="A0A6G4TTI7"/>
<evidence type="ECO:0000313" key="6">
    <source>
        <dbReference type="Proteomes" id="UP000481583"/>
    </source>
</evidence>
<reference evidence="5 6" key="1">
    <citation type="submission" date="2020-02" db="EMBL/GenBank/DDBJ databases">
        <title>Whole-genome analyses of novel actinobacteria.</title>
        <authorList>
            <person name="Sahin N."/>
        </authorList>
    </citation>
    <scope>NUCLEOTIDE SEQUENCE [LARGE SCALE GENOMIC DNA]</scope>
    <source>
        <strain evidence="5 6">A7024</strain>
    </source>
</reference>
<dbReference type="Pfam" id="PF12840">
    <property type="entry name" value="HTH_20"/>
    <property type="match status" value="1"/>
</dbReference>
<evidence type="ECO:0000313" key="5">
    <source>
        <dbReference type="EMBL" id="NGN63123.1"/>
    </source>
</evidence>
<name>A0A6G4TTI7_9ACTN</name>
<evidence type="ECO:0000256" key="2">
    <source>
        <dbReference type="ARBA" id="ARBA00023125"/>
    </source>
</evidence>
<sequence>MLRIHFTGVDLVRTRLASGLDPMWETVLSLQMLRARYGRGAYGDWRRQARTAVRAAGHGRLLREVLFPLTPDATYFPDFLTPPEGLLGLRAGIEAMRATPRRRLRAEVARVELPERLMPWARRLADADREVLADLGAGIAAYHRVVLAADRERMAGYAEADLARRARLLRTAGTEGLLAGFMPMMRWRPPVLEIPKPMDRDLYLGGRGLVLVPSCFCWLNPIPLADPTLPPTLIYPLRPVPAEGAAAEPAAALRRLIGGTRARVLEAAADGATTTELARRLGLSAAGVSAHTRVLREAGLIVSVRDANAVIHTRTPLGDALLTGVEGD</sequence>
<dbReference type="PANTHER" id="PTHR43132:SF8">
    <property type="entry name" value="HTH-TYPE TRANSCRIPTIONAL REGULATOR KMTR"/>
    <property type="match status" value="1"/>
</dbReference>
<keyword evidence="3" id="KW-0804">Transcription</keyword>
<dbReference type="GO" id="GO:0003677">
    <property type="term" value="F:DNA binding"/>
    <property type="evidence" value="ECO:0007669"/>
    <property type="project" value="UniProtKB-KW"/>
</dbReference>
<dbReference type="InterPro" id="IPR011991">
    <property type="entry name" value="ArsR-like_HTH"/>
</dbReference>
<evidence type="ECO:0000259" key="4">
    <source>
        <dbReference type="SMART" id="SM00418"/>
    </source>
</evidence>
<dbReference type="GO" id="GO:0003700">
    <property type="term" value="F:DNA-binding transcription factor activity"/>
    <property type="evidence" value="ECO:0007669"/>
    <property type="project" value="InterPro"/>
</dbReference>
<dbReference type="InterPro" id="IPR036388">
    <property type="entry name" value="WH-like_DNA-bd_sf"/>
</dbReference>
<dbReference type="PANTHER" id="PTHR43132">
    <property type="entry name" value="ARSENICAL RESISTANCE OPERON REPRESSOR ARSR-RELATED"/>
    <property type="match status" value="1"/>
</dbReference>
<accession>A0A6G4TTI7</accession>
<proteinExistence type="predicted"/>
<dbReference type="SUPFAM" id="SSF46785">
    <property type="entry name" value="Winged helix' DNA-binding domain"/>
    <property type="match status" value="1"/>
</dbReference>
<dbReference type="InterPro" id="IPR051011">
    <property type="entry name" value="Metal_resp_trans_reg"/>
</dbReference>
<evidence type="ECO:0000256" key="1">
    <source>
        <dbReference type="ARBA" id="ARBA00023015"/>
    </source>
</evidence>
<comment type="caution">
    <text evidence="5">The sequence shown here is derived from an EMBL/GenBank/DDBJ whole genome shotgun (WGS) entry which is preliminary data.</text>
</comment>
<gene>
    <name evidence="5" type="ORF">G5C51_04275</name>
</gene>
<dbReference type="SMART" id="SM00418">
    <property type="entry name" value="HTH_ARSR"/>
    <property type="match status" value="1"/>
</dbReference>
<feature type="domain" description="HTH arsR-type" evidence="4">
    <location>
        <begin position="251"/>
        <end position="326"/>
    </location>
</feature>
<protein>
    <submittedName>
        <fullName evidence="5">Winged helix-turn-helix transcriptional regulator</fullName>
    </submittedName>
</protein>